<evidence type="ECO:0000256" key="11">
    <source>
        <dbReference type="ARBA" id="ARBA00035120"/>
    </source>
</evidence>
<evidence type="ECO:0000256" key="5">
    <source>
        <dbReference type="ARBA" id="ARBA00022723"/>
    </source>
</evidence>
<dbReference type="GO" id="GO:0005886">
    <property type="term" value="C:plasma membrane"/>
    <property type="evidence" value="ECO:0007669"/>
    <property type="project" value="UniProtKB-SubCell"/>
</dbReference>
<comment type="similarity">
    <text evidence="11 14">Belongs to the fluoride channel Fluc/FEX (TC 1.A.43) family.</text>
</comment>
<dbReference type="GO" id="GO:0046872">
    <property type="term" value="F:metal ion binding"/>
    <property type="evidence" value="ECO:0007669"/>
    <property type="project" value="UniProtKB-KW"/>
</dbReference>
<dbReference type="GO" id="GO:0140114">
    <property type="term" value="P:cellular detoxification of fluoride"/>
    <property type="evidence" value="ECO:0007669"/>
    <property type="project" value="UniProtKB-UniRule"/>
</dbReference>
<evidence type="ECO:0000256" key="13">
    <source>
        <dbReference type="ARBA" id="ARBA00049940"/>
    </source>
</evidence>
<name>A0A934JAH4_9BACL</name>
<evidence type="ECO:0000313" key="16">
    <source>
        <dbReference type="Proteomes" id="UP000640274"/>
    </source>
</evidence>
<evidence type="ECO:0000256" key="9">
    <source>
        <dbReference type="ARBA" id="ARBA00023136"/>
    </source>
</evidence>
<evidence type="ECO:0000256" key="4">
    <source>
        <dbReference type="ARBA" id="ARBA00022692"/>
    </source>
</evidence>
<sequence>MLELAVTAVGGAIGSLLRYGVGLWYAKRTPRGDRATLTINLTGSFILGLLIGLGIQEKIPLLYLFAGTGILGGYTTYSTFMVQSVMMAREREYSRLARYLLLTCAGGILLGWAGVIISYSL</sequence>
<dbReference type="GO" id="GO:0062054">
    <property type="term" value="F:fluoride channel activity"/>
    <property type="evidence" value="ECO:0007669"/>
    <property type="project" value="UniProtKB-UniRule"/>
</dbReference>
<evidence type="ECO:0000256" key="3">
    <source>
        <dbReference type="ARBA" id="ARBA00022475"/>
    </source>
</evidence>
<evidence type="ECO:0000256" key="8">
    <source>
        <dbReference type="ARBA" id="ARBA00023065"/>
    </source>
</evidence>
<keyword evidence="3 14" id="KW-1003">Cell membrane</keyword>
<reference evidence="15" key="1">
    <citation type="submission" date="2020-12" db="EMBL/GenBank/DDBJ databases">
        <authorList>
            <person name="Huq M.A."/>
        </authorList>
    </citation>
    <scope>NUCLEOTIDE SEQUENCE</scope>
    <source>
        <strain evidence="15">MAHUQ-46</strain>
    </source>
</reference>
<evidence type="ECO:0000256" key="7">
    <source>
        <dbReference type="ARBA" id="ARBA00023053"/>
    </source>
</evidence>
<protein>
    <recommendedName>
        <fullName evidence="14">Fluoride-specific ion channel FluC</fullName>
    </recommendedName>
</protein>
<keyword evidence="2 14" id="KW-0813">Transport</keyword>
<dbReference type="InterPro" id="IPR003691">
    <property type="entry name" value="FluC"/>
</dbReference>
<dbReference type="AlphaFoldDB" id="A0A934JAH4"/>
<keyword evidence="16" id="KW-1185">Reference proteome</keyword>
<comment type="subcellular location">
    <subcellularLocation>
        <location evidence="1 14">Cell membrane</location>
        <topology evidence="1 14">Multi-pass membrane protein</topology>
    </subcellularLocation>
</comment>
<dbReference type="Proteomes" id="UP000640274">
    <property type="component" value="Unassembled WGS sequence"/>
</dbReference>
<dbReference type="EMBL" id="JAELUP010000103">
    <property type="protein sequence ID" value="MBJ6363253.1"/>
    <property type="molecule type" value="Genomic_DNA"/>
</dbReference>
<evidence type="ECO:0000313" key="15">
    <source>
        <dbReference type="EMBL" id="MBJ6363253.1"/>
    </source>
</evidence>
<comment type="function">
    <text evidence="13 14">Fluoride-specific ion channel. Important for reducing fluoride concentration in the cell, thus reducing its toxicity.</text>
</comment>
<comment type="catalytic activity">
    <reaction evidence="12">
        <text>fluoride(in) = fluoride(out)</text>
        <dbReference type="Rhea" id="RHEA:76159"/>
        <dbReference type="ChEBI" id="CHEBI:17051"/>
    </reaction>
    <physiologicalReaction direction="left-to-right" evidence="12">
        <dbReference type="Rhea" id="RHEA:76160"/>
    </physiologicalReaction>
</comment>
<gene>
    <name evidence="14" type="primary">fluC</name>
    <name evidence="14" type="synonym">crcB</name>
    <name evidence="15" type="ORF">JFN88_18795</name>
</gene>
<evidence type="ECO:0000256" key="10">
    <source>
        <dbReference type="ARBA" id="ARBA00023303"/>
    </source>
</evidence>
<keyword evidence="5 14" id="KW-0479">Metal-binding</keyword>
<keyword evidence="9 14" id="KW-0472">Membrane</keyword>
<feature type="transmembrane region" description="Helical" evidence="14">
    <location>
        <begin position="99"/>
        <end position="119"/>
    </location>
</feature>
<organism evidence="15 16">
    <name type="scientific">Paenibacillus roseus</name>
    <dbReference type="NCBI Taxonomy" id="2798579"/>
    <lineage>
        <taxon>Bacteria</taxon>
        <taxon>Bacillati</taxon>
        <taxon>Bacillota</taxon>
        <taxon>Bacilli</taxon>
        <taxon>Bacillales</taxon>
        <taxon>Paenibacillaceae</taxon>
        <taxon>Paenibacillus</taxon>
    </lineage>
</organism>
<keyword evidence="8 14" id="KW-0406">Ion transport</keyword>
<evidence type="ECO:0000256" key="6">
    <source>
        <dbReference type="ARBA" id="ARBA00022989"/>
    </source>
</evidence>
<accession>A0A934JAH4</accession>
<proteinExistence type="inferred from homology"/>
<keyword evidence="6 14" id="KW-1133">Transmembrane helix</keyword>
<evidence type="ECO:0000256" key="1">
    <source>
        <dbReference type="ARBA" id="ARBA00004651"/>
    </source>
</evidence>
<dbReference type="HAMAP" id="MF_00454">
    <property type="entry name" value="FluC"/>
    <property type="match status" value="1"/>
</dbReference>
<dbReference type="PANTHER" id="PTHR28259:SF16">
    <property type="entry name" value="FLUORIDE-SPECIFIC ION CHANNEL FLUC 2"/>
    <property type="match status" value="1"/>
</dbReference>
<evidence type="ECO:0000256" key="12">
    <source>
        <dbReference type="ARBA" id="ARBA00035585"/>
    </source>
</evidence>
<keyword evidence="10 14" id="KW-0407">Ion channel</keyword>
<dbReference type="PANTHER" id="PTHR28259">
    <property type="entry name" value="FLUORIDE EXPORT PROTEIN 1-RELATED"/>
    <property type="match status" value="1"/>
</dbReference>
<feature type="transmembrane region" description="Helical" evidence="14">
    <location>
        <begin position="6"/>
        <end position="25"/>
    </location>
</feature>
<dbReference type="RefSeq" id="WP_199020811.1">
    <property type="nucleotide sequence ID" value="NZ_JAELUP010000103.1"/>
</dbReference>
<keyword evidence="7 14" id="KW-0915">Sodium</keyword>
<feature type="transmembrane region" description="Helical" evidence="14">
    <location>
        <begin position="61"/>
        <end position="87"/>
    </location>
</feature>
<dbReference type="Pfam" id="PF02537">
    <property type="entry name" value="CRCB"/>
    <property type="match status" value="1"/>
</dbReference>
<feature type="binding site" evidence="14">
    <location>
        <position position="72"/>
    </location>
    <ligand>
        <name>Na(+)</name>
        <dbReference type="ChEBI" id="CHEBI:29101"/>
        <note>structural</note>
    </ligand>
</feature>
<keyword evidence="4 14" id="KW-0812">Transmembrane</keyword>
<comment type="activity regulation">
    <text evidence="14">Na(+) is not transported, but it plays an essential structural role and its presence is essential for fluoride channel function.</text>
</comment>
<feature type="transmembrane region" description="Helical" evidence="14">
    <location>
        <begin position="37"/>
        <end position="55"/>
    </location>
</feature>
<evidence type="ECO:0000256" key="14">
    <source>
        <dbReference type="HAMAP-Rule" id="MF_00454"/>
    </source>
</evidence>
<comment type="caution">
    <text evidence="15">The sequence shown here is derived from an EMBL/GenBank/DDBJ whole genome shotgun (WGS) entry which is preliminary data.</text>
</comment>
<evidence type="ECO:0000256" key="2">
    <source>
        <dbReference type="ARBA" id="ARBA00022448"/>
    </source>
</evidence>
<feature type="binding site" evidence="14">
    <location>
        <position position="75"/>
    </location>
    <ligand>
        <name>Na(+)</name>
        <dbReference type="ChEBI" id="CHEBI:29101"/>
        <note>structural</note>
    </ligand>
</feature>